<accession>A0A090MP13</accession>
<dbReference type="EMBL" id="CCAZ020000001">
    <property type="protein sequence ID" value="CEG08012.1"/>
    <property type="molecule type" value="Genomic_DNA"/>
</dbReference>
<proteinExistence type="predicted"/>
<sequence length="309" mass="34753">MVGDRLARHIFRLPGFVAEQAPIAADGALELALPGLVIGLDQVDAEFLRFRQSENLRHHECLIGKRGERAVAHAAGAWPAGFADQDFLVGKRHRHAFANLVDMARRVFRAHRKIFPVRQDVNGDEIDRIINLAVAQPEFPHVRVGDRHVFNAGFNVANRRNQIGCGHLAAQQHLVADHQRLDRSGITLRQRHGGVDLQAVPETVAAEPDALNDLQPDFRRLARHLVEAAVHRIGADAIGDLGELGKILRDLLNRHVQRRIERALRATERRVGHAFQLLRGIERRARARHRLAEPDPCPGNHAKREDQKR</sequence>
<dbReference type="Proteomes" id="UP000035762">
    <property type="component" value="Unassembled WGS sequence"/>
</dbReference>
<gene>
    <name evidence="2" type="ORF">BN961_01420</name>
</gene>
<evidence type="ECO:0000256" key="1">
    <source>
        <dbReference type="SAM" id="MobiDB-lite"/>
    </source>
</evidence>
<dbReference type="AlphaFoldDB" id="A0A090MP13"/>
<dbReference type="STRING" id="1035.BN961_01420"/>
<comment type="caution">
    <text evidence="2">The sequence shown here is derived from an EMBL/GenBank/DDBJ whole genome shotgun (WGS) entry which is preliminary data.</text>
</comment>
<protein>
    <submittedName>
        <fullName evidence="2">Uncharacterized protein</fullName>
    </submittedName>
</protein>
<keyword evidence="3" id="KW-1185">Reference proteome</keyword>
<evidence type="ECO:0000313" key="2">
    <source>
        <dbReference type="EMBL" id="CEG08012.1"/>
    </source>
</evidence>
<name>A0A090MP13_AFIFE</name>
<feature type="region of interest" description="Disordered" evidence="1">
    <location>
        <begin position="289"/>
        <end position="309"/>
    </location>
</feature>
<reference evidence="2 3" key="1">
    <citation type="journal article" date="2014" name="Genome Announc.">
        <title>Genome Sequence of Afipia felis Strain 76713, Isolated in Hospital Water Using an Amoeba Co-Culture Procedure.</title>
        <authorList>
            <person name="Benamar S."/>
            <person name="La Scola B."/>
            <person name="Croce O."/>
        </authorList>
    </citation>
    <scope>NUCLEOTIDE SEQUENCE [LARGE SCALE GENOMIC DNA]</scope>
    <source>
        <strain evidence="2 3">76713</strain>
    </source>
</reference>
<evidence type="ECO:0000313" key="3">
    <source>
        <dbReference type="Proteomes" id="UP000035762"/>
    </source>
</evidence>
<organism evidence="2 3">
    <name type="scientific">Afipia felis</name>
    <name type="common">Cat scratch disease bacillus</name>
    <dbReference type="NCBI Taxonomy" id="1035"/>
    <lineage>
        <taxon>Bacteria</taxon>
        <taxon>Pseudomonadati</taxon>
        <taxon>Pseudomonadota</taxon>
        <taxon>Alphaproteobacteria</taxon>
        <taxon>Hyphomicrobiales</taxon>
        <taxon>Nitrobacteraceae</taxon>
        <taxon>Afipia</taxon>
    </lineage>
</organism>